<dbReference type="OrthoDB" id="9803333at2"/>
<organism evidence="3 4">
    <name type="scientific">Deinococcus yavapaiensis KR-236</name>
    <dbReference type="NCBI Taxonomy" id="694435"/>
    <lineage>
        <taxon>Bacteria</taxon>
        <taxon>Thermotogati</taxon>
        <taxon>Deinococcota</taxon>
        <taxon>Deinococci</taxon>
        <taxon>Deinococcales</taxon>
        <taxon>Deinococcaceae</taxon>
        <taxon>Deinococcus</taxon>
    </lineage>
</organism>
<dbReference type="GO" id="GO:0016616">
    <property type="term" value="F:oxidoreductase activity, acting on the CH-OH group of donors, NAD or NADP as acceptor"/>
    <property type="evidence" value="ECO:0007669"/>
    <property type="project" value="TreeGrafter"/>
</dbReference>
<sequence length="279" mass="30158">MTAEGQQQDLTPLPEPRDFGSKGRLEGVVAVVTGADSGIGQGTAIEFAREGADVAITFLKDREGAEHTRREVEKLGRRAAVIHLDQRDPASVTKLFEEVQGSLGTPFVLVNNAASSGPRKEVAETTPEEWEDALRADLFGPFYCCREFIRLRRASGGRGKIVNVTSVHEEIPSKGVAAYDAAKGGVRNLTRTLALELAPDRINVNNIAPGMILTPMNQEAKDDPQKYARQVQNIPLKRAGLPWEIGRLAVYLASPDADFVHGATFTIDGGQEQMIGQGA</sequence>
<dbReference type="Gene3D" id="3.40.50.720">
    <property type="entry name" value="NAD(P)-binding Rossmann-like Domain"/>
    <property type="match status" value="1"/>
</dbReference>
<dbReference type="FunFam" id="3.40.50.720:FF:000084">
    <property type="entry name" value="Short-chain dehydrogenase reductase"/>
    <property type="match status" value="1"/>
</dbReference>
<evidence type="ECO:0000256" key="1">
    <source>
        <dbReference type="ARBA" id="ARBA00006484"/>
    </source>
</evidence>
<dbReference type="Pfam" id="PF13561">
    <property type="entry name" value="adh_short_C2"/>
    <property type="match status" value="1"/>
</dbReference>
<dbReference type="PANTHER" id="PTHR42760">
    <property type="entry name" value="SHORT-CHAIN DEHYDROGENASES/REDUCTASES FAMILY MEMBER"/>
    <property type="match status" value="1"/>
</dbReference>
<dbReference type="InterPro" id="IPR002347">
    <property type="entry name" value="SDR_fam"/>
</dbReference>
<evidence type="ECO:0000256" key="2">
    <source>
        <dbReference type="SAM" id="MobiDB-lite"/>
    </source>
</evidence>
<dbReference type="RefSeq" id="WP_110887729.1">
    <property type="nucleotide sequence ID" value="NZ_QJSX01000012.1"/>
</dbReference>
<dbReference type="EMBL" id="QJSX01000012">
    <property type="protein sequence ID" value="PYE52782.1"/>
    <property type="molecule type" value="Genomic_DNA"/>
</dbReference>
<comment type="similarity">
    <text evidence="1">Belongs to the short-chain dehydrogenases/reductases (SDR) family.</text>
</comment>
<dbReference type="Proteomes" id="UP000248326">
    <property type="component" value="Unassembled WGS sequence"/>
</dbReference>
<name>A0A318S2V4_9DEIO</name>
<accession>A0A318S2V4</accession>
<reference evidence="3 4" key="1">
    <citation type="submission" date="2018-06" db="EMBL/GenBank/DDBJ databases">
        <title>Genomic Encyclopedia of Type Strains, Phase IV (KMG-IV): sequencing the most valuable type-strain genomes for metagenomic binning, comparative biology and taxonomic classification.</title>
        <authorList>
            <person name="Goeker M."/>
        </authorList>
    </citation>
    <scope>NUCLEOTIDE SEQUENCE [LARGE SCALE GENOMIC DNA]</scope>
    <source>
        <strain evidence="3 4">DSM 18048</strain>
    </source>
</reference>
<feature type="compositionally biased region" description="Polar residues" evidence="2">
    <location>
        <begin position="1"/>
        <end position="10"/>
    </location>
</feature>
<dbReference type="InterPro" id="IPR036291">
    <property type="entry name" value="NAD(P)-bd_dom_sf"/>
</dbReference>
<gene>
    <name evidence="3" type="ORF">DES52_112103</name>
</gene>
<dbReference type="SUPFAM" id="SSF51735">
    <property type="entry name" value="NAD(P)-binding Rossmann-fold domains"/>
    <property type="match status" value="1"/>
</dbReference>
<feature type="region of interest" description="Disordered" evidence="2">
    <location>
        <begin position="1"/>
        <end position="22"/>
    </location>
</feature>
<evidence type="ECO:0000313" key="4">
    <source>
        <dbReference type="Proteomes" id="UP000248326"/>
    </source>
</evidence>
<proteinExistence type="inferred from homology"/>
<comment type="caution">
    <text evidence="3">The sequence shown here is derived from an EMBL/GenBank/DDBJ whole genome shotgun (WGS) entry which is preliminary data.</text>
</comment>
<dbReference type="PRINTS" id="PR00080">
    <property type="entry name" value="SDRFAMILY"/>
</dbReference>
<protein>
    <submittedName>
        <fullName evidence="3">Glucose 1-dehydrogenase</fullName>
    </submittedName>
</protein>
<evidence type="ECO:0000313" key="3">
    <source>
        <dbReference type="EMBL" id="PYE52782.1"/>
    </source>
</evidence>
<dbReference type="PANTHER" id="PTHR42760:SF132">
    <property type="entry name" value="SHORT-CHAIN DEHYDROGENASE_REDUCTASE FAMILY PROTEIN"/>
    <property type="match status" value="1"/>
</dbReference>
<dbReference type="AlphaFoldDB" id="A0A318S2V4"/>
<dbReference type="PRINTS" id="PR00081">
    <property type="entry name" value="GDHRDH"/>
</dbReference>
<keyword evidence="4" id="KW-1185">Reference proteome</keyword>